<dbReference type="SUPFAM" id="SSF58010">
    <property type="entry name" value="Fibrinogen coiled-coil and central regions"/>
    <property type="match status" value="1"/>
</dbReference>
<dbReference type="Gene3D" id="3.90.215.10">
    <property type="entry name" value="Gamma Fibrinogen, chain A, domain 1"/>
    <property type="match status" value="1"/>
</dbReference>
<keyword evidence="10" id="KW-0479">Metal-binding</keyword>
<comment type="caution">
    <text evidence="15">The sequence shown here is derived from an EMBL/GenBank/DDBJ whole genome shotgun (WGS) entry which is preliminary data.</text>
</comment>
<dbReference type="Proteomes" id="UP001314229">
    <property type="component" value="Unassembled WGS sequence"/>
</dbReference>
<accession>A0AAV1PV16</accession>
<keyword evidence="16" id="KW-1185">Reference proteome</keyword>
<dbReference type="Gene3D" id="1.20.5.50">
    <property type="match status" value="1"/>
</dbReference>
<feature type="compositionally biased region" description="Basic and acidic residues" evidence="12">
    <location>
        <begin position="108"/>
        <end position="134"/>
    </location>
</feature>
<dbReference type="InterPro" id="IPR020837">
    <property type="entry name" value="Fibrinogen_CS"/>
</dbReference>
<evidence type="ECO:0000256" key="4">
    <source>
        <dbReference type="ARBA" id="ARBA00022729"/>
    </source>
</evidence>
<dbReference type="PANTHER" id="PTHR47221">
    <property type="entry name" value="FIBRINOGEN ALPHA CHAIN"/>
    <property type="match status" value="1"/>
</dbReference>
<keyword evidence="10" id="KW-0862">Zinc</keyword>
<evidence type="ECO:0000256" key="2">
    <source>
        <dbReference type="ARBA" id="ARBA00022525"/>
    </source>
</evidence>
<protein>
    <submittedName>
        <fullName evidence="15">Fibrinogen alpha chain</fullName>
    </submittedName>
</protein>
<evidence type="ECO:0000259" key="14">
    <source>
        <dbReference type="PROSITE" id="PS51406"/>
    </source>
</evidence>
<dbReference type="GO" id="GO:0005201">
    <property type="term" value="F:extracellular matrix structural constituent"/>
    <property type="evidence" value="ECO:0007669"/>
    <property type="project" value="TreeGrafter"/>
</dbReference>
<feature type="compositionally biased region" description="Polar residues" evidence="12">
    <location>
        <begin position="491"/>
        <end position="510"/>
    </location>
</feature>
<dbReference type="GO" id="GO:0008270">
    <property type="term" value="F:zinc ion binding"/>
    <property type="evidence" value="ECO:0007669"/>
    <property type="project" value="UniProtKB-KW"/>
</dbReference>
<feature type="domain" description="C2H2-type" evidence="13">
    <location>
        <begin position="156"/>
        <end position="178"/>
    </location>
</feature>
<evidence type="ECO:0000256" key="8">
    <source>
        <dbReference type="ARBA" id="ARBA00023180"/>
    </source>
</evidence>
<comment type="subunit">
    <text evidence="9">Heterohexamer; disulfide linked. Contains 2 sets of 3 non-identical chains (alpha, beta and gamma). The 2 heterotrimers are in head to head conformation with the N-termini in a small central domain.</text>
</comment>
<dbReference type="PROSITE" id="PS00028">
    <property type="entry name" value="ZINC_FINGER_C2H2_1"/>
    <property type="match status" value="1"/>
</dbReference>
<dbReference type="SMART" id="SM01212">
    <property type="entry name" value="Fib_alpha"/>
    <property type="match status" value="1"/>
</dbReference>
<dbReference type="PROSITE" id="PS50157">
    <property type="entry name" value="ZINC_FINGER_C2H2_2"/>
    <property type="match status" value="1"/>
</dbReference>
<evidence type="ECO:0000256" key="3">
    <source>
        <dbReference type="ARBA" id="ARBA00022696"/>
    </source>
</evidence>
<dbReference type="SMART" id="SM00186">
    <property type="entry name" value="FBG"/>
    <property type="match status" value="1"/>
</dbReference>
<dbReference type="AlphaFoldDB" id="A0AAV1PV16"/>
<evidence type="ECO:0000256" key="9">
    <source>
        <dbReference type="ARBA" id="ARBA00025974"/>
    </source>
</evidence>
<keyword evidence="4" id="KW-0732">Signal</keyword>
<dbReference type="GO" id="GO:0034116">
    <property type="term" value="P:positive regulation of heterotypic cell-cell adhesion"/>
    <property type="evidence" value="ECO:0007669"/>
    <property type="project" value="TreeGrafter"/>
</dbReference>
<keyword evidence="3" id="KW-0356">Hemostasis</keyword>
<evidence type="ECO:0000256" key="5">
    <source>
        <dbReference type="ARBA" id="ARBA00023054"/>
    </source>
</evidence>
<dbReference type="InterPro" id="IPR014716">
    <property type="entry name" value="Fibrinogen_a/b/g_C_1"/>
</dbReference>
<proteinExistence type="predicted"/>
<evidence type="ECO:0000313" key="15">
    <source>
        <dbReference type="EMBL" id="CAK6974714.1"/>
    </source>
</evidence>
<comment type="subcellular location">
    <subcellularLocation>
        <location evidence="1">Secreted</location>
    </subcellularLocation>
</comment>
<dbReference type="GO" id="GO:0030674">
    <property type="term" value="F:protein-macromolecule adaptor activity"/>
    <property type="evidence" value="ECO:0007669"/>
    <property type="project" value="TreeGrafter"/>
</dbReference>
<dbReference type="GO" id="GO:0005102">
    <property type="term" value="F:signaling receptor binding"/>
    <property type="evidence" value="ECO:0007669"/>
    <property type="project" value="InterPro"/>
</dbReference>
<dbReference type="GO" id="GO:0005577">
    <property type="term" value="C:fibrinogen complex"/>
    <property type="evidence" value="ECO:0007669"/>
    <property type="project" value="InterPro"/>
</dbReference>
<sequence length="880" mass="97732">MASICSPSLLDLKQLSVNLVDCMKTPADLGPAVMQEPEGSSVLSLRQLSVFLVDCMKPPGLNGQMVRLHRVKIDSEEDDDAGLETNAVNPDRSDTNMGAEISLCKEEETAVRCDDRESDWEETKTEETDEHETGSEEAGDEAERDQQEGVSRPFSHSCCYCGKTFTKRSNVIRHQRLHCDTFIRPPPPAPDESRVRQTEPGGLNDLTAAAEKHSTTRLLHRGRTEETKMGRLGLLVCLGVILVASAVDAVIDPRGARPVEQGTRSNKCETQKEWPFCTSDEWGSKCPSGCRIQGLMDKYDHSLLKRIEKIRSLLDQNKAKHRSADQVSKQTYDYLKEKLIVDSGNDNSYYDLAQNLRQRIIDLKIKIDRQLRVLSALKDRVKDQVIEMQRLEVDIDIKLRSCKGSCKSYSEYQVDRESYVELNKQVDQLAAHDAQNIETVSTLYVMKSRPLQGVVVPPHYKSGVSGASVAGQQREDLFPEVKTVQLVLEQEGSSSSPATISKDQVQPQPSTSHTTTRTTCTKTIRRTIVHTKDGPVERTEEVMGGGPECQGLDLTKGGMGSFFPSLSHVSTSSSSSSSSLSTKAVHTGGAKGSLFGDHKTGFGDPFGSDFGAFRTDNTEDDIPDFHARSVKSTRVERQAGYVGKDCVEAYQNHLKGETNGLFKIKPGGTDSTEVVEAYCQQEGLMGGWLLVQQRESGVLSFNRTWAEYRKGFGSVNAQGKGEFWLGNQNLHLLTNQGETMLKVELEDWEGGIASAEYIVRVGSEEEGYPLHVSSYTGDAGDALIMSRSDMASYLSHNGMKFSTFDSDNDKWEENCAEMYGGGWWYNNCQSANLNGMYYRGSYDPEKNTPYEIENGVVWVTYKPATYSLKTVRMFIRPAAF</sequence>
<keyword evidence="5 11" id="KW-0175">Coiled coil</keyword>
<evidence type="ECO:0000256" key="11">
    <source>
        <dbReference type="SAM" id="Coils"/>
    </source>
</evidence>
<evidence type="ECO:0000256" key="10">
    <source>
        <dbReference type="PROSITE-ProRule" id="PRU00042"/>
    </source>
</evidence>
<dbReference type="GO" id="GO:0051258">
    <property type="term" value="P:protein polymerization"/>
    <property type="evidence" value="ECO:0007669"/>
    <property type="project" value="InterPro"/>
</dbReference>
<dbReference type="PANTHER" id="PTHR47221:SF6">
    <property type="entry name" value="FIBRINOGEN ALPHA CHAIN"/>
    <property type="match status" value="1"/>
</dbReference>
<evidence type="ECO:0000256" key="6">
    <source>
        <dbReference type="ARBA" id="ARBA00023084"/>
    </source>
</evidence>
<evidence type="ECO:0000313" key="16">
    <source>
        <dbReference type="Proteomes" id="UP001314229"/>
    </source>
</evidence>
<dbReference type="InterPro" id="IPR012290">
    <property type="entry name" value="Fibrinogen_a/b/g_coil_dom"/>
</dbReference>
<gene>
    <name evidence="15" type="ORF">FSCOSCO3_A001330</name>
</gene>
<feature type="region of interest" description="Disordered" evidence="12">
    <location>
        <begin position="489"/>
        <end position="519"/>
    </location>
</feature>
<name>A0AAV1PV16_SCOSC</name>
<keyword evidence="7" id="KW-1015">Disulfide bond</keyword>
<keyword evidence="6" id="KW-0094">Blood coagulation</keyword>
<feature type="region of interest" description="Disordered" evidence="12">
    <location>
        <begin position="108"/>
        <end position="154"/>
    </location>
</feature>
<evidence type="ECO:0000256" key="1">
    <source>
        <dbReference type="ARBA" id="ARBA00004613"/>
    </source>
</evidence>
<dbReference type="GO" id="GO:0072377">
    <property type="term" value="P:blood coagulation, common pathway"/>
    <property type="evidence" value="ECO:0007669"/>
    <property type="project" value="TreeGrafter"/>
</dbReference>
<dbReference type="PROSITE" id="PS51406">
    <property type="entry name" value="FIBRINOGEN_C_2"/>
    <property type="match status" value="1"/>
</dbReference>
<dbReference type="Pfam" id="PF00147">
    <property type="entry name" value="Fibrinogen_C"/>
    <property type="match status" value="1"/>
</dbReference>
<keyword evidence="10" id="KW-0863">Zinc-finger</keyword>
<dbReference type="InterPro" id="IPR002181">
    <property type="entry name" value="Fibrinogen_a/b/g_C_dom"/>
</dbReference>
<dbReference type="SUPFAM" id="SSF56496">
    <property type="entry name" value="Fibrinogen C-terminal domain-like"/>
    <property type="match status" value="1"/>
</dbReference>
<feature type="coiled-coil region" evidence="11">
    <location>
        <begin position="353"/>
        <end position="394"/>
    </location>
</feature>
<dbReference type="InterPro" id="IPR036056">
    <property type="entry name" value="Fibrinogen-like_C"/>
</dbReference>
<dbReference type="GO" id="GO:0070527">
    <property type="term" value="P:platelet aggregation"/>
    <property type="evidence" value="ECO:0007669"/>
    <property type="project" value="TreeGrafter"/>
</dbReference>
<dbReference type="EMBL" id="CAWUFR010000270">
    <property type="protein sequence ID" value="CAK6974714.1"/>
    <property type="molecule type" value="Genomic_DNA"/>
</dbReference>
<keyword evidence="2" id="KW-0964">Secreted</keyword>
<dbReference type="Pfam" id="PF08702">
    <property type="entry name" value="Fib_alpha"/>
    <property type="match status" value="1"/>
</dbReference>
<evidence type="ECO:0000259" key="13">
    <source>
        <dbReference type="PROSITE" id="PS50157"/>
    </source>
</evidence>
<dbReference type="InterPro" id="IPR013087">
    <property type="entry name" value="Znf_C2H2_type"/>
</dbReference>
<keyword evidence="8" id="KW-0325">Glycoprotein</keyword>
<organism evidence="15 16">
    <name type="scientific">Scomber scombrus</name>
    <name type="common">Atlantic mackerel</name>
    <name type="synonym">Scomber vernalis</name>
    <dbReference type="NCBI Taxonomy" id="13677"/>
    <lineage>
        <taxon>Eukaryota</taxon>
        <taxon>Metazoa</taxon>
        <taxon>Chordata</taxon>
        <taxon>Craniata</taxon>
        <taxon>Vertebrata</taxon>
        <taxon>Euteleostomi</taxon>
        <taxon>Actinopterygii</taxon>
        <taxon>Neopterygii</taxon>
        <taxon>Teleostei</taxon>
        <taxon>Neoteleostei</taxon>
        <taxon>Acanthomorphata</taxon>
        <taxon>Pelagiaria</taxon>
        <taxon>Scombriformes</taxon>
        <taxon>Scombridae</taxon>
        <taxon>Scomber</taxon>
    </lineage>
</organism>
<dbReference type="PROSITE" id="PS00514">
    <property type="entry name" value="FIBRINOGEN_C_1"/>
    <property type="match status" value="1"/>
</dbReference>
<evidence type="ECO:0000256" key="12">
    <source>
        <dbReference type="SAM" id="MobiDB-lite"/>
    </source>
</evidence>
<dbReference type="GO" id="GO:0042730">
    <property type="term" value="P:fibrinolysis"/>
    <property type="evidence" value="ECO:0007669"/>
    <property type="project" value="TreeGrafter"/>
</dbReference>
<feature type="domain" description="Fibrinogen C-terminal" evidence="14">
    <location>
        <begin position="637"/>
        <end position="879"/>
    </location>
</feature>
<dbReference type="InterPro" id="IPR037579">
    <property type="entry name" value="FIB_ANG-like"/>
</dbReference>
<dbReference type="Gene3D" id="3.30.160.60">
    <property type="entry name" value="Classic Zinc Finger"/>
    <property type="match status" value="1"/>
</dbReference>
<reference evidence="15 16" key="1">
    <citation type="submission" date="2024-01" db="EMBL/GenBank/DDBJ databases">
        <authorList>
            <person name="Alioto T."/>
            <person name="Alioto T."/>
            <person name="Gomez Garrido J."/>
        </authorList>
    </citation>
    <scope>NUCLEOTIDE SEQUENCE [LARGE SCALE GENOMIC DNA]</scope>
</reference>
<dbReference type="CDD" id="cd00087">
    <property type="entry name" value="FReD"/>
    <property type="match status" value="1"/>
</dbReference>
<evidence type="ECO:0000256" key="7">
    <source>
        <dbReference type="ARBA" id="ARBA00023157"/>
    </source>
</evidence>